<dbReference type="PANTHER" id="PTHR35866">
    <property type="entry name" value="PUTATIVE-RELATED"/>
    <property type="match status" value="1"/>
</dbReference>
<gene>
    <name evidence="1" type="ORF">KTO63_00340</name>
</gene>
<sequence>MANYTIHTSLSFIAAEAVAKETENDAFTSFLKNAEDSKQIDTIVHELNDEISPAIDCTTCGNCCKSLMINVTETELQNLSAALQQPADSTKEKYLEQGLGNEYVINTIPCHFLSNNKCTIYEHRFQGCRDFPHLHQDNFTRRLFSMFMHYGTCPIIYNVMEQLKKRTGFRND</sequence>
<dbReference type="InterPro" id="IPR005358">
    <property type="entry name" value="Puta_zinc/iron-chelating_dom"/>
</dbReference>
<protein>
    <submittedName>
        <fullName evidence="1">YkgJ family cysteine cluster protein</fullName>
    </submittedName>
</protein>
<evidence type="ECO:0000313" key="1">
    <source>
        <dbReference type="EMBL" id="MBV4355572.1"/>
    </source>
</evidence>
<comment type="caution">
    <text evidence="1">The sequence shown here is derived from an EMBL/GenBank/DDBJ whole genome shotgun (WGS) entry which is preliminary data.</text>
</comment>
<dbReference type="Pfam" id="PF03692">
    <property type="entry name" value="CxxCxxCC"/>
    <property type="match status" value="1"/>
</dbReference>
<organism evidence="1 2">
    <name type="scientific">Pinibacter aurantiacus</name>
    <dbReference type="NCBI Taxonomy" id="2851599"/>
    <lineage>
        <taxon>Bacteria</taxon>
        <taxon>Pseudomonadati</taxon>
        <taxon>Bacteroidota</taxon>
        <taxon>Chitinophagia</taxon>
        <taxon>Chitinophagales</taxon>
        <taxon>Chitinophagaceae</taxon>
        <taxon>Pinibacter</taxon>
    </lineage>
</organism>
<dbReference type="Proteomes" id="UP000812270">
    <property type="component" value="Unassembled WGS sequence"/>
</dbReference>
<reference evidence="1" key="1">
    <citation type="submission" date="2021-06" db="EMBL/GenBank/DDBJ databases">
        <authorList>
            <person name="Huq M.A."/>
        </authorList>
    </citation>
    <scope>NUCLEOTIDE SEQUENCE</scope>
    <source>
        <strain evidence="1">MAH-26</strain>
    </source>
</reference>
<dbReference type="AlphaFoldDB" id="A0A9E2S4P6"/>
<keyword evidence="2" id="KW-1185">Reference proteome</keyword>
<dbReference type="RefSeq" id="WP_217789126.1">
    <property type="nucleotide sequence ID" value="NZ_JAHSPG010000001.1"/>
</dbReference>
<dbReference type="EMBL" id="JAHSPG010000001">
    <property type="protein sequence ID" value="MBV4355572.1"/>
    <property type="molecule type" value="Genomic_DNA"/>
</dbReference>
<accession>A0A9E2S4P6</accession>
<name>A0A9E2S4P6_9BACT</name>
<evidence type="ECO:0000313" key="2">
    <source>
        <dbReference type="Proteomes" id="UP000812270"/>
    </source>
</evidence>
<dbReference type="PANTHER" id="PTHR35866:SF1">
    <property type="entry name" value="YKGJ FAMILY CYSTEINE CLUSTER PROTEIN"/>
    <property type="match status" value="1"/>
</dbReference>
<proteinExistence type="predicted"/>